<evidence type="ECO:0000256" key="1">
    <source>
        <dbReference type="SAM" id="MobiDB-lite"/>
    </source>
</evidence>
<protein>
    <submittedName>
        <fullName evidence="2">Uncharacterized protein</fullName>
    </submittedName>
</protein>
<comment type="caution">
    <text evidence="2">The sequence shown here is derived from an EMBL/GenBank/DDBJ whole genome shotgun (WGS) entry which is preliminary data.</text>
</comment>
<feature type="region of interest" description="Disordered" evidence="1">
    <location>
        <begin position="1"/>
        <end position="45"/>
    </location>
</feature>
<evidence type="ECO:0000313" key="3">
    <source>
        <dbReference type="Proteomes" id="UP000298061"/>
    </source>
</evidence>
<reference evidence="2 3" key="1">
    <citation type="submission" date="2019-02" db="EMBL/GenBank/DDBJ databases">
        <title>Genome sequencing of the rare red list fungi Hericium alpestre (H. flagellum).</title>
        <authorList>
            <person name="Buettner E."/>
            <person name="Kellner H."/>
        </authorList>
    </citation>
    <scope>NUCLEOTIDE SEQUENCE [LARGE SCALE GENOMIC DNA]</scope>
    <source>
        <strain evidence="2 3">DSM 108284</strain>
    </source>
</reference>
<name>A0A4Z0ABY9_9AGAM</name>
<dbReference type="Proteomes" id="UP000298061">
    <property type="component" value="Unassembled WGS sequence"/>
</dbReference>
<dbReference type="AlphaFoldDB" id="A0A4Z0ABY9"/>
<gene>
    <name evidence="2" type="ORF">EWM64_g180</name>
</gene>
<feature type="compositionally biased region" description="Polar residues" evidence="1">
    <location>
        <begin position="16"/>
        <end position="31"/>
    </location>
</feature>
<dbReference type="EMBL" id="SFCI01000008">
    <property type="protein sequence ID" value="TFY83814.1"/>
    <property type="molecule type" value="Genomic_DNA"/>
</dbReference>
<proteinExistence type="predicted"/>
<sequence length="382" mass="42111">MAPSPLPVPLTKGQDQKTTPGDLSQPMTTATDDAEPDPEGDTHAGQVSLDDINMAAPDKPGSGLHNVFSTFWANVTTGHPGLAAVYDIMPNVLFRIDWQFFMEMTVTILPSTEAHLAQALERNPTVITTELVRLMLRLGMCFHVSWSPAWGTSWAQHRWNGDDPLPLLTYLANAPAPLGLPTMPFHELNAAYLLCADELFNHPCNARLLCYGGIIWCLVLHYGGVDLAEAVLNGPSSSYVFNAWFFTTPNGNHCNNLVAWQDNPVIREALSTSPYLSAPMLWPDPDIWECSGHWSGHWNAFAETWFTSHVTEIKDHTARPLTPCKWCENIQGINQGVHNNTRVCLQLSALLPGLRTTVAPYLVDLPLSQQGHLQLLKAPAPP</sequence>
<keyword evidence="3" id="KW-1185">Reference proteome</keyword>
<dbReference type="OrthoDB" id="3270336at2759"/>
<evidence type="ECO:0000313" key="2">
    <source>
        <dbReference type="EMBL" id="TFY83814.1"/>
    </source>
</evidence>
<organism evidence="2 3">
    <name type="scientific">Hericium alpestre</name>
    <dbReference type="NCBI Taxonomy" id="135208"/>
    <lineage>
        <taxon>Eukaryota</taxon>
        <taxon>Fungi</taxon>
        <taxon>Dikarya</taxon>
        <taxon>Basidiomycota</taxon>
        <taxon>Agaricomycotina</taxon>
        <taxon>Agaricomycetes</taxon>
        <taxon>Russulales</taxon>
        <taxon>Hericiaceae</taxon>
        <taxon>Hericium</taxon>
    </lineage>
</organism>
<accession>A0A4Z0ABY9</accession>